<evidence type="ECO:0000259" key="17">
    <source>
        <dbReference type="PROSITE" id="PS51194"/>
    </source>
</evidence>
<keyword evidence="5 15" id="KW-0378">Hydrolase</keyword>
<dbReference type="PANTHER" id="PTHR47964">
    <property type="entry name" value="ATP-DEPENDENT DNA HELICASE HOMOLOG RECG, CHLOROPLASTIC"/>
    <property type="match status" value="1"/>
</dbReference>
<evidence type="ECO:0000256" key="5">
    <source>
        <dbReference type="ARBA" id="ARBA00022801"/>
    </source>
</evidence>
<evidence type="ECO:0000256" key="13">
    <source>
        <dbReference type="ARBA" id="ARBA00034808"/>
    </source>
</evidence>
<dbReference type="PROSITE" id="PS51194">
    <property type="entry name" value="HELICASE_CTER"/>
    <property type="match status" value="1"/>
</dbReference>
<evidence type="ECO:0000256" key="9">
    <source>
        <dbReference type="ARBA" id="ARBA00023172"/>
    </source>
</evidence>
<dbReference type="Pfam" id="PF00271">
    <property type="entry name" value="Helicase_C"/>
    <property type="match status" value="1"/>
</dbReference>
<feature type="domain" description="Helicase C-terminal" evidence="17">
    <location>
        <begin position="485"/>
        <end position="641"/>
    </location>
</feature>
<dbReference type="InterPro" id="IPR011545">
    <property type="entry name" value="DEAD/DEAH_box_helicase_dom"/>
</dbReference>
<organism evidence="18 19">
    <name type="scientific">Dyella halodurans</name>
    <dbReference type="NCBI Taxonomy" id="1920171"/>
    <lineage>
        <taxon>Bacteria</taxon>
        <taxon>Pseudomonadati</taxon>
        <taxon>Pseudomonadota</taxon>
        <taxon>Gammaproteobacteria</taxon>
        <taxon>Lysobacterales</taxon>
        <taxon>Rhodanobacteraceae</taxon>
        <taxon>Dyella</taxon>
    </lineage>
</organism>
<keyword evidence="4 15" id="KW-0227">DNA damage</keyword>
<evidence type="ECO:0000313" key="19">
    <source>
        <dbReference type="Proteomes" id="UP001595961"/>
    </source>
</evidence>
<dbReference type="NCBIfam" id="TIGR00643">
    <property type="entry name" value="recG"/>
    <property type="match status" value="1"/>
</dbReference>
<dbReference type="InterPro" id="IPR012340">
    <property type="entry name" value="NA-bd_OB-fold"/>
</dbReference>
<dbReference type="Pfam" id="PF17191">
    <property type="entry name" value="RecG_wedge"/>
    <property type="match status" value="1"/>
</dbReference>
<evidence type="ECO:0000256" key="8">
    <source>
        <dbReference type="ARBA" id="ARBA00023125"/>
    </source>
</evidence>
<evidence type="ECO:0000256" key="2">
    <source>
        <dbReference type="ARBA" id="ARBA00017846"/>
    </source>
</evidence>
<comment type="catalytic activity">
    <reaction evidence="12 15">
        <text>Couples ATP hydrolysis with the unwinding of duplex DNA by translocating in the 3'-5' direction.</text>
        <dbReference type="EC" id="5.6.2.4"/>
    </reaction>
</comment>
<dbReference type="SMART" id="SM00487">
    <property type="entry name" value="DEXDc"/>
    <property type="match status" value="1"/>
</dbReference>
<dbReference type="GO" id="GO:0016787">
    <property type="term" value="F:hydrolase activity"/>
    <property type="evidence" value="ECO:0007669"/>
    <property type="project" value="UniProtKB-KW"/>
</dbReference>
<dbReference type="InterPro" id="IPR014001">
    <property type="entry name" value="Helicase_ATP-bd"/>
</dbReference>
<dbReference type="NCBIfam" id="NF008166">
    <property type="entry name" value="PRK10917.1-4"/>
    <property type="match status" value="1"/>
</dbReference>
<evidence type="ECO:0000256" key="10">
    <source>
        <dbReference type="ARBA" id="ARBA00023204"/>
    </source>
</evidence>
<keyword evidence="19" id="KW-1185">Reference proteome</keyword>
<evidence type="ECO:0000259" key="16">
    <source>
        <dbReference type="PROSITE" id="PS51192"/>
    </source>
</evidence>
<evidence type="ECO:0000256" key="12">
    <source>
        <dbReference type="ARBA" id="ARBA00034617"/>
    </source>
</evidence>
<accession>A0ABV9C6T1</accession>
<name>A0ABV9C6T1_9GAMM</name>
<gene>
    <name evidence="18" type="primary">recG</name>
    <name evidence="18" type="ORF">ACFO5W_19295</name>
</gene>
<evidence type="ECO:0000256" key="14">
    <source>
        <dbReference type="ARBA" id="ARBA00048988"/>
    </source>
</evidence>
<dbReference type="GO" id="GO:0003678">
    <property type="term" value="F:DNA helicase activity"/>
    <property type="evidence" value="ECO:0007669"/>
    <property type="project" value="UniProtKB-EC"/>
</dbReference>
<evidence type="ECO:0000256" key="15">
    <source>
        <dbReference type="RuleBase" id="RU363016"/>
    </source>
</evidence>
<dbReference type="Pfam" id="PF19833">
    <property type="entry name" value="RecG_dom3_C"/>
    <property type="match status" value="1"/>
</dbReference>
<dbReference type="InterPro" id="IPR045562">
    <property type="entry name" value="RecG_dom3_C"/>
</dbReference>
<dbReference type="InterPro" id="IPR047112">
    <property type="entry name" value="RecG/Mfd"/>
</dbReference>
<dbReference type="PANTHER" id="PTHR47964:SF1">
    <property type="entry name" value="ATP-DEPENDENT DNA HELICASE HOMOLOG RECG, CHLOROPLASTIC"/>
    <property type="match status" value="1"/>
</dbReference>
<keyword evidence="6 15" id="KW-0347">Helicase</keyword>
<dbReference type="EC" id="5.6.2.4" evidence="13 15"/>
<evidence type="ECO:0000313" key="18">
    <source>
        <dbReference type="EMBL" id="MFC4528798.1"/>
    </source>
</evidence>
<comment type="caution">
    <text evidence="18">The sequence shown here is derived from an EMBL/GenBank/DDBJ whole genome shotgun (WGS) entry which is preliminary data.</text>
</comment>
<dbReference type="NCBIfam" id="NF008163">
    <property type="entry name" value="PRK10917.1-1"/>
    <property type="match status" value="1"/>
</dbReference>
<evidence type="ECO:0000256" key="6">
    <source>
        <dbReference type="ARBA" id="ARBA00022806"/>
    </source>
</evidence>
<feature type="domain" description="Helicase ATP-binding" evidence="16">
    <location>
        <begin position="296"/>
        <end position="462"/>
    </location>
</feature>
<evidence type="ECO:0000256" key="4">
    <source>
        <dbReference type="ARBA" id="ARBA00022763"/>
    </source>
</evidence>
<dbReference type="Gene3D" id="3.40.50.300">
    <property type="entry name" value="P-loop containing nucleotide triphosphate hydrolases"/>
    <property type="match status" value="2"/>
</dbReference>
<dbReference type="RefSeq" id="WP_266147834.1">
    <property type="nucleotide sequence ID" value="NZ_CP064028.1"/>
</dbReference>
<dbReference type="InterPro" id="IPR004609">
    <property type="entry name" value="ATP-dep_DNA_helicase_RecG"/>
</dbReference>
<keyword evidence="9 15" id="KW-0233">DNA recombination</keyword>
<comment type="similarity">
    <text evidence="1 15">Belongs to the helicase family. RecG subfamily.</text>
</comment>
<dbReference type="Proteomes" id="UP001595961">
    <property type="component" value="Unassembled WGS sequence"/>
</dbReference>
<dbReference type="CDD" id="cd04488">
    <property type="entry name" value="RecG_wedge_OBF"/>
    <property type="match status" value="1"/>
</dbReference>
<evidence type="ECO:0000256" key="11">
    <source>
        <dbReference type="ARBA" id="ARBA00023235"/>
    </source>
</evidence>
<dbReference type="SUPFAM" id="SSF50249">
    <property type="entry name" value="Nucleic acid-binding proteins"/>
    <property type="match status" value="1"/>
</dbReference>
<dbReference type="Gene3D" id="2.40.50.140">
    <property type="entry name" value="Nucleic acid-binding proteins"/>
    <property type="match status" value="1"/>
</dbReference>
<evidence type="ECO:0000256" key="1">
    <source>
        <dbReference type="ARBA" id="ARBA00007504"/>
    </source>
</evidence>
<dbReference type="NCBIfam" id="NF008168">
    <property type="entry name" value="PRK10917.2-2"/>
    <property type="match status" value="1"/>
</dbReference>
<dbReference type="Pfam" id="PF00270">
    <property type="entry name" value="DEAD"/>
    <property type="match status" value="1"/>
</dbReference>
<dbReference type="CDD" id="cd17992">
    <property type="entry name" value="DEXHc_RecG"/>
    <property type="match status" value="1"/>
</dbReference>
<sequence>MPTPSALALTSTHAAPGDTPVSALPGVGPALADALARLGLERVQDLWFHLPLRYEDKTRVVAIADLRPGERTQVEGVVEAVERGFRYRPQLKVAISDDSLQTLVLRFFHFRRSQAEQMQPGTRLLCYGEVRQGPQGLEMVHPQYQRISGDEPAIVDELLSPIYPTTEGLGQKRLAGVIAKALALLPPDAQLELIPPALCAQHGLTSLRDALLYVHRPPPDAHIGQLTAGRHPAQQRLAFEELLTQHLSLKRMRAAVRRRHAPSLRGTGQLRERLLAGLPFGLTGAQQRVTAEIAVDIAQAKPMLRLVQGDVGSGKTIVAALAAIAAVESGQQVALMAPTELLAEQHLHHFRHWLTPLGVDVAWLAGKVAGKARQQALQRVAEGAHVVIGTHALMQEGVTFAQLGLVIVDEQHRFGVQQRLALRDKGADQGSGLVPHQLVLTATPIPRTLAMSAYADLDVSAIDELPPGRTPVQTIAISNARRAEVIERIHVACLEGRQVYWVCTLIEESEQLRAQAAEVAYAELSAALADCRIGLIHGRMKPREKQLVMDAFKAGELSVLVATTVIEVGVDVPNASLMVIENSERLGLAQLHQLRGRVGRGSVASNCVLLYQPPLGQLARERLQVMRETNDGFRIAEKDLELRGPGEVLGTRQTGQLSFRIADLARDAHLLPAVQEVGAYLLSHHPQQAEQLIVRWIGAAARYVHA</sequence>
<dbReference type="SUPFAM" id="SSF52540">
    <property type="entry name" value="P-loop containing nucleoside triphosphate hydrolases"/>
    <property type="match status" value="1"/>
</dbReference>
<reference evidence="19" key="1">
    <citation type="journal article" date="2019" name="Int. J. Syst. Evol. Microbiol.">
        <title>The Global Catalogue of Microorganisms (GCM) 10K type strain sequencing project: providing services to taxonomists for standard genome sequencing and annotation.</title>
        <authorList>
            <consortium name="The Broad Institute Genomics Platform"/>
            <consortium name="The Broad Institute Genome Sequencing Center for Infectious Disease"/>
            <person name="Wu L."/>
            <person name="Ma J."/>
        </authorList>
    </citation>
    <scope>NUCLEOTIDE SEQUENCE [LARGE SCALE GENOMIC DNA]</scope>
    <source>
        <strain evidence="19">CCM 4481</strain>
    </source>
</reference>
<dbReference type="NCBIfam" id="NF008165">
    <property type="entry name" value="PRK10917.1-3"/>
    <property type="match status" value="1"/>
</dbReference>
<dbReference type="PROSITE" id="PS51192">
    <property type="entry name" value="HELICASE_ATP_BIND_1"/>
    <property type="match status" value="1"/>
</dbReference>
<keyword evidence="11" id="KW-0413">Isomerase</keyword>
<evidence type="ECO:0000256" key="7">
    <source>
        <dbReference type="ARBA" id="ARBA00022840"/>
    </source>
</evidence>
<keyword evidence="7 15" id="KW-0067">ATP-binding</keyword>
<dbReference type="InterPro" id="IPR001650">
    <property type="entry name" value="Helicase_C-like"/>
</dbReference>
<dbReference type="InterPro" id="IPR027417">
    <property type="entry name" value="P-loop_NTPase"/>
</dbReference>
<protein>
    <recommendedName>
        <fullName evidence="2 15">ATP-dependent DNA helicase RecG</fullName>
        <ecNumber evidence="13 15">5.6.2.4</ecNumber>
    </recommendedName>
</protein>
<dbReference type="SMART" id="SM00490">
    <property type="entry name" value="HELICc"/>
    <property type="match status" value="1"/>
</dbReference>
<dbReference type="InterPro" id="IPR033454">
    <property type="entry name" value="RecG_wedge"/>
</dbReference>
<keyword evidence="3 15" id="KW-0547">Nucleotide-binding</keyword>
<keyword evidence="8" id="KW-0238">DNA-binding</keyword>
<comment type="function">
    <text evidence="15">Plays a critical role in recombination and DNA repair. Helps process Holliday junction intermediates to mature products by catalyzing branch migration. Has replication fork regression activity, unwinds stalled or blocked replication forks to make a HJ that can be resolved. Has a DNA unwinding activity characteristic of a DNA helicase with 3'-5' polarity.</text>
</comment>
<proteinExistence type="inferred from homology"/>
<keyword evidence="10 15" id="KW-0234">DNA repair</keyword>
<comment type="catalytic activity">
    <reaction evidence="14 15">
        <text>ATP + H2O = ADP + phosphate + H(+)</text>
        <dbReference type="Rhea" id="RHEA:13065"/>
        <dbReference type="ChEBI" id="CHEBI:15377"/>
        <dbReference type="ChEBI" id="CHEBI:15378"/>
        <dbReference type="ChEBI" id="CHEBI:30616"/>
        <dbReference type="ChEBI" id="CHEBI:43474"/>
        <dbReference type="ChEBI" id="CHEBI:456216"/>
        <dbReference type="EC" id="5.6.2.4"/>
    </reaction>
</comment>
<dbReference type="EMBL" id="JBHSGA010000020">
    <property type="protein sequence ID" value="MFC4528798.1"/>
    <property type="molecule type" value="Genomic_DNA"/>
</dbReference>
<evidence type="ECO:0000256" key="3">
    <source>
        <dbReference type="ARBA" id="ARBA00022741"/>
    </source>
</evidence>